<keyword evidence="8 17" id="KW-1048">Host nucleus</keyword>
<evidence type="ECO:0000256" key="2">
    <source>
        <dbReference type="ARBA" id="ARBA00004192"/>
    </source>
</evidence>
<dbReference type="InterPro" id="IPR000263">
    <property type="entry name" value="GV_A/BR1_coat"/>
</dbReference>
<evidence type="ECO:0000256" key="1">
    <source>
        <dbReference type="ARBA" id="ARBA00004147"/>
    </source>
</evidence>
<evidence type="ECO:0000256" key="3">
    <source>
        <dbReference type="ARBA" id="ARBA00004501"/>
    </source>
</evidence>
<evidence type="ECO:0000256" key="7">
    <source>
        <dbReference type="ARBA" id="ARBA00022511"/>
    </source>
</evidence>
<dbReference type="GO" id="GO:0030430">
    <property type="term" value="C:host cell cytoplasm"/>
    <property type="evidence" value="ECO:0007669"/>
    <property type="project" value="UniProtKB-SubCell"/>
</dbReference>
<keyword evidence="11 17" id="KW-0916">Viral movement protein</keyword>
<evidence type="ECO:0000256" key="10">
    <source>
        <dbReference type="ARBA" id="ARBA00022870"/>
    </source>
</evidence>
<feature type="compositionally biased region" description="Polar residues" evidence="18">
    <location>
        <begin position="32"/>
        <end position="43"/>
    </location>
</feature>
<evidence type="ECO:0000256" key="17">
    <source>
        <dbReference type="RuleBase" id="RU363026"/>
    </source>
</evidence>
<keyword evidence="9 17" id="KW-0945">Host-virus interaction</keyword>
<dbReference type="GO" id="GO:0019028">
    <property type="term" value="C:viral capsid"/>
    <property type="evidence" value="ECO:0007669"/>
    <property type="project" value="InterPro"/>
</dbReference>
<reference evidence="19" key="1">
    <citation type="journal article" date="2015" name="Viruses">
        <title>Vector-Enabled Metagenomic (VEM) Surveys Using Whiteflies (Aleyrodidae) Reveal Novel Begomovirus Species in the New and OldWorlds.</title>
        <authorList>
            <person name="Rosario K."/>
            <person name="Seah Y.M."/>
            <person name="Marr C."/>
            <person name="Varsani A."/>
            <person name="Kraberger S."/>
            <person name="Stainton D."/>
            <person name="Moriones E."/>
            <person name="Polston J.E."/>
            <person name="Duffy S."/>
            <person name="Breitbart M."/>
        </authorList>
    </citation>
    <scope>NUCLEOTIDE SEQUENCE</scope>
    <source>
        <strain evidence="19">CASq-C1</strain>
    </source>
</reference>
<evidence type="ECO:0000256" key="12">
    <source>
        <dbReference type="ARBA" id="ARBA00023125"/>
    </source>
</evidence>
<dbReference type="GO" id="GO:0020002">
    <property type="term" value="C:host cell plasma membrane"/>
    <property type="evidence" value="ECO:0007669"/>
    <property type="project" value="UniProtKB-SubCell"/>
</dbReference>
<dbReference type="InterPro" id="IPR001530">
    <property type="entry name" value="Gemini_BR1"/>
</dbReference>
<proteinExistence type="inferred from homology"/>
<keyword evidence="14 17" id="KW-1035">Host cytoplasm</keyword>
<dbReference type="GO" id="GO:0051027">
    <property type="term" value="P:DNA transport"/>
    <property type="evidence" value="ECO:0007669"/>
    <property type="project" value="InterPro"/>
</dbReference>
<dbReference type="GO" id="GO:0005198">
    <property type="term" value="F:structural molecule activity"/>
    <property type="evidence" value="ECO:0007669"/>
    <property type="project" value="InterPro"/>
</dbReference>
<organismHost>
    <name type="scientific">Phaseolus vulgaris</name>
    <name type="common">Kidney bean</name>
    <name type="synonym">French bean</name>
    <dbReference type="NCBI Taxonomy" id="3885"/>
</organismHost>
<organismHost>
    <name type="scientific">Cucurbita moschata</name>
    <name type="common">Winter crookneck squash</name>
    <name type="synonym">Cucurbita pepo var. moschata</name>
    <dbReference type="NCBI Taxonomy" id="3662"/>
</organismHost>
<sequence length="283" mass="32501">MRRIHILDNTCTIYTYMRCTVAAASSLMYSTSNRRGRSQTQRYSHVRRTGGKRFYGASRGDDRRRPNVVSKTQVEPRMTIQRVHENQFGPDFVLSQNSALSTFVTYPSYVKTVPNRTRTYIKLKRLRFKGTLKIERGQGDTIMDGPSSNIEGVFSMVIVVDRKPHVSQSGRLHTFDELFGARIHCHGNLSVVPALRDRYYIRHVTKRVVSLEKDTLLIDLHGTTHLSNKRYNCWASFSDLERDSCNGVYGNITKNALLVYYCWLSDAQSKASTYVSFELDYLG</sequence>
<dbReference type="GO" id="GO:0003697">
    <property type="term" value="F:single-stranded DNA binding"/>
    <property type="evidence" value="ECO:0007669"/>
    <property type="project" value="InterPro"/>
</dbReference>
<evidence type="ECO:0000256" key="6">
    <source>
        <dbReference type="ARBA" id="ARBA00022448"/>
    </source>
</evidence>
<accession>A0A0N7ISI1</accession>
<evidence type="ECO:0000256" key="8">
    <source>
        <dbReference type="ARBA" id="ARBA00022562"/>
    </source>
</evidence>
<evidence type="ECO:0000256" key="16">
    <source>
        <dbReference type="ARBA" id="ARBA00026026"/>
    </source>
</evidence>
<dbReference type="Pfam" id="PF00844">
    <property type="entry name" value="Gemini_coat"/>
    <property type="match status" value="1"/>
</dbReference>
<evidence type="ECO:0000313" key="19">
    <source>
        <dbReference type="EMBL" id="ALK03624.1"/>
    </source>
</evidence>
<dbReference type="EMBL" id="KT099159">
    <property type="protein sequence ID" value="ALK03624.1"/>
    <property type="molecule type" value="Genomic_DNA"/>
</dbReference>
<organism evidence="19">
    <name type="scientific">Squash leaf curl virus</name>
    <name type="common">SLCV</name>
    <dbReference type="NCBI Taxonomy" id="10829"/>
    <lineage>
        <taxon>Viruses</taxon>
        <taxon>Monodnaviria</taxon>
        <taxon>Shotokuvirae</taxon>
        <taxon>Cressdnaviricota</taxon>
        <taxon>Repensiviricetes</taxon>
        <taxon>Geplafuvirales</taxon>
        <taxon>Geminiviridae</taxon>
        <taxon>Begomovirus</taxon>
        <taxon>Begomovirus cucurbitapeponis</taxon>
    </lineage>
</organism>
<evidence type="ECO:0000256" key="4">
    <source>
        <dbReference type="ARBA" id="ARBA00005789"/>
    </source>
</evidence>
<evidence type="ECO:0000256" key="5">
    <source>
        <dbReference type="ARBA" id="ARBA00014908"/>
    </source>
</evidence>
<evidence type="ECO:0000256" key="14">
    <source>
        <dbReference type="ARBA" id="ARBA00023200"/>
    </source>
</evidence>
<dbReference type="GO" id="GO:0043657">
    <property type="term" value="C:host cell"/>
    <property type="evidence" value="ECO:0007669"/>
    <property type="project" value="InterPro"/>
</dbReference>
<comment type="subcellular location">
    <subcellularLocation>
        <location evidence="3 17">Host cell membrane</location>
        <topology evidence="3 17">Peripheral membrane protein</topology>
        <orientation evidence="3 17">Cytoplasmic side</orientation>
    </subcellularLocation>
    <subcellularLocation>
        <location evidence="2 17">Host cytoplasm</location>
    </subcellularLocation>
    <subcellularLocation>
        <location evidence="1 17">Host nucleus</location>
    </subcellularLocation>
</comment>
<evidence type="ECO:0000256" key="9">
    <source>
        <dbReference type="ARBA" id="ARBA00022581"/>
    </source>
</evidence>
<keyword evidence="10 17" id="KW-1043">Host membrane</keyword>
<evidence type="ECO:0000256" key="11">
    <source>
        <dbReference type="ARBA" id="ARBA00023031"/>
    </source>
</evidence>
<feature type="region of interest" description="Disordered" evidence="18">
    <location>
        <begin position="32"/>
        <end position="72"/>
    </location>
</feature>
<evidence type="ECO:0000256" key="15">
    <source>
        <dbReference type="ARBA" id="ARBA00025176"/>
    </source>
</evidence>
<comment type="function">
    <text evidence="15 17">Binds to the genomic viral ssDNA, shuttles it into and out of the cell nucleus. Begomoviruses use 2 proteins to transport their DNA from cell to cell. The nuclear shuttle protein (NSP) shuttles it between nucleus and cytoplasm and the movement protein (MP) probably transports the DNA-NSP complex to the cell periphery and facilitates movement across the cell wall.</text>
</comment>
<dbReference type="PRINTS" id="PR00223">
    <property type="entry name" value="GEMCOATARBR1"/>
</dbReference>
<evidence type="ECO:0000256" key="18">
    <source>
        <dbReference type="SAM" id="MobiDB-lite"/>
    </source>
</evidence>
<protein>
    <recommendedName>
        <fullName evidence="5 17">Nuclear shuttle protein</fullName>
        <shortName evidence="17">NSP</shortName>
    </recommendedName>
</protein>
<keyword evidence="13 17" id="KW-0472">Membrane</keyword>
<organismHost>
    <name type="scientific">Cucurbita pepo</name>
    <name type="common">Vegetable marrow</name>
    <name type="synonym">Summer squash</name>
    <dbReference type="NCBI Taxonomy" id="3663"/>
</organismHost>
<dbReference type="GO" id="GO:0046740">
    <property type="term" value="P:transport of virus in host, cell to cell"/>
    <property type="evidence" value="ECO:0007669"/>
    <property type="project" value="UniProtKB-KW"/>
</dbReference>
<keyword evidence="6 17" id="KW-0813">Transport</keyword>
<dbReference type="PRINTS" id="PR00225">
    <property type="entry name" value="GEMCOATBR1"/>
</dbReference>
<comment type="subunit">
    <text evidence="16 17">Binds to single-stranded and double-stranded viral DNA. Interacts with the host nuclear shuttle interacting (NSI) protein. This interaction may allow NSP to recruit NSI monomers to the viral genome and thus regulate nuclear export of viral genome by NSP.</text>
</comment>
<evidence type="ECO:0000256" key="13">
    <source>
        <dbReference type="ARBA" id="ARBA00023136"/>
    </source>
</evidence>
<comment type="similarity">
    <text evidence="4 17">Belongs to the begomovirus nuclear shuttle protein family.</text>
</comment>
<name>A0A0N7ISI1_SLCV</name>
<keyword evidence="12 17" id="KW-0238">DNA-binding</keyword>
<dbReference type="GO" id="GO:0042025">
    <property type="term" value="C:host cell nucleus"/>
    <property type="evidence" value="ECO:0007669"/>
    <property type="project" value="UniProtKB-SubCell"/>
</dbReference>
<keyword evidence="7 17" id="KW-1032">Host cell membrane</keyword>